<protein>
    <submittedName>
        <fullName evidence="1">Uncharacterized protein</fullName>
    </submittedName>
</protein>
<dbReference type="EMBL" id="WHJC01000399">
    <property type="protein sequence ID" value="MPQ45018.1"/>
    <property type="molecule type" value="Genomic_DNA"/>
</dbReference>
<proteinExistence type="predicted"/>
<dbReference type="RefSeq" id="WP_207707466.1">
    <property type="nucleotide sequence ID" value="NZ_WHJC01000399.1"/>
</dbReference>
<evidence type="ECO:0000313" key="1">
    <source>
        <dbReference type="EMBL" id="MPQ45018.1"/>
    </source>
</evidence>
<organism evidence="1 2">
    <name type="scientific">Clostridium tarantellae</name>
    <dbReference type="NCBI Taxonomy" id="39493"/>
    <lineage>
        <taxon>Bacteria</taxon>
        <taxon>Bacillati</taxon>
        <taxon>Bacillota</taxon>
        <taxon>Clostridia</taxon>
        <taxon>Eubacteriales</taxon>
        <taxon>Clostridiaceae</taxon>
        <taxon>Clostridium</taxon>
    </lineage>
</organism>
<dbReference type="AlphaFoldDB" id="A0A6I1MRC5"/>
<gene>
    <name evidence="1" type="ORF">GBZ86_14935</name>
</gene>
<reference evidence="1 2" key="1">
    <citation type="submission" date="2019-10" db="EMBL/GenBank/DDBJ databases">
        <title>The Genome Sequence of Clostridium tarantellae Isolated from Fish Brain.</title>
        <authorList>
            <person name="Bano L."/>
            <person name="Kiel M."/>
            <person name="Sales G."/>
            <person name="Doxey A.C."/>
            <person name="Mansfield M.J."/>
            <person name="Schiavone M."/>
            <person name="Rossetto O."/>
            <person name="Pirazzini M."/>
            <person name="Dobrindt U."/>
            <person name="Montecucco C."/>
        </authorList>
    </citation>
    <scope>NUCLEOTIDE SEQUENCE [LARGE SCALE GENOMIC DNA]</scope>
    <source>
        <strain evidence="1 2">DSM 3997</strain>
    </source>
</reference>
<dbReference type="Proteomes" id="UP000430345">
    <property type="component" value="Unassembled WGS sequence"/>
</dbReference>
<comment type="caution">
    <text evidence="1">The sequence shown here is derived from an EMBL/GenBank/DDBJ whole genome shotgun (WGS) entry which is preliminary data.</text>
</comment>
<feature type="non-terminal residue" evidence="1">
    <location>
        <position position="192"/>
    </location>
</feature>
<sequence>MKMILVPQKGKITPKEVLNEIKKFHYINKSPYSSSCYNMPGITWDYKPEGSLRISDHWNFISHNEKHCILAHTDEKIDNYWMLAKYIQGKYYVLKEFGENVNGYRFFNMGENDIKMLKYLYNIGGIIVSKEWYKKFNTRSNFIKETHLKNKKILSKSINKERLRNFLNLNKDAKRIIFIDDKDLNLVNIILN</sequence>
<accession>A0A6I1MRC5</accession>
<evidence type="ECO:0000313" key="2">
    <source>
        <dbReference type="Proteomes" id="UP000430345"/>
    </source>
</evidence>
<name>A0A6I1MRC5_9CLOT</name>
<keyword evidence="2" id="KW-1185">Reference proteome</keyword>